<evidence type="ECO:0000313" key="2">
    <source>
        <dbReference type="EMBL" id="BDU69067.1"/>
    </source>
</evidence>
<dbReference type="Proteomes" id="UP001242010">
    <property type="component" value="Chromosome"/>
</dbReference>
<reference evidence="3" key="1">
    <citation type="journal article" date="2023" name="Int. J. Syst. Evol. Microbiol.">
        <title>Mesoterricola silvestris gen. nov., sp. nov., Mesoterricola sediminis sp. nov., Geothrix oryzae sp. nov., Geothrix edaphica sp. nov., Geothrix rubra sp. nov., and Geothrix limicola sp. nov., six novel members of Acidobacteriota isolated from soils.</title>
        <authorList>
            <person name="Itoh H."/>
            <person name="Sugisawa Y."/>
            <person name="Mise K."/>
            <person name="Xu Z."/>
            <person name="Kuniyasu M."/>
            <person name="Ushijima N."/>
            <person name="Kawano K."/>
            <person name="Kobayashi E."/>
            <person name="Shiratori Y."/>
            <person name="Masuda Y."/>
            <person name="Senoo K."/>
        </authorList>
    </citation>
    <scope>NUCLEOTIDE SEQUENCE [LARGE SCALE GENOMIC DNA]</scope>
    <source>
        <strain evidence="3">Red222</strain>
    </source>
</reference>
<feature type="chain" id="PRO_5047125842" evidence="1">
    <location>
        <begin position="22"/>
        <end position="189"/>
    </location>
</feature>
<protein>
    <submittedName>
        <fullName evidence="2">Uncharacterized protein</fullName>
    </submittedName>
</protein>
<keyword evidence="3" id="KW-1185">Reference proteome</keyword>
<dbReference type="RefSeq" id="WP_286355697.1">
    <property type="nucleotide sequence ID" value="NZ_AP027079.1"/>
</dbReference>
<name>A0ABN6UXT8_9BACT</name>
<evidence type="ECO:0000313" key="3">
    <source>
        <dbReference type="Proteomes" id="UP001242010"/>
    </source>
</evidence>
<organism evidence="2 3">
    <name type="scientific">Geothrix oryzae</name>
    <dbReference type="NCBI Taxonomy" id="2927975"/>
    <lineage>
        <taxon>Bacteria</taxon>
        <taxon>Pseudomonadati</taxon>
        <taxon>Acidobacteriota</taxon>
        <taxon>Holophagae</taxon>
        <taxon>Holophagales</taxon>
        <taxon>Holophagaceae</taxon>
        <taxon>Geothrix</taxon>
    </lineage>
</organism>
<evidence type="ECO:0000256" key="1">
    <source>
        <dbReference type="SAM" id="SignalP"/>
    </source>
</evidence>
<keyword evidence="1" id="KW-0732">Signal</keyword>
<sequence length="189" mass="19693">MNRISTSLAVAVAAFAGLALQAEDFQPLMKATRTTWPEKQHIGVICDYNASQAQVMALAKAAGEGSLITVADTRRPEYAASAAHLIANHKADYLVLLPGDRSFRDGSFGATLAISQLGLRGVPAIGTTAVALKQGAVFSVGDGTQGEVLVTDRLIGTVDVILPNRALAQKASLVLRQEGMATIAVHAAE</sequence>
<gene>
    <name evidence="2" type="ORF">GETHOR_11680</name>
</gene>
<dbReference type="Gene3D" id="3.40.50.2300">
    <property type="match status" value="1"/>
</dbReference>
<dbReference type="EMBL" id="AP027079">
    <property type="protein sequence ID" value="BDU69067.1"/>
    <property type="molecule type" value="Genomic_DNA"/>
</dbReference>
<accession>A0ABN6UXT8</accession>
<feature type="signal peptide" evidence="1">
    <location>
        <begin position="1"/>
        <end position="21"/>
    </location>
</feature>
<proteinExistence type="predicted"/>